<proteinExistence type="predicted"/>
<name>A0A7C9CTT5_OPUST</name>
<reference evidence="1" key="1">
    <citation type="journal article" date="2013" name="J. Plant Res.">
        <title>Effect of fungi and light on seed germination of three Opuntia species from semiarid lands of central Mexico.</title>
        <authorList>
            <person name="Delgado-Sanchez P."/>
            <person name="Jimenez-Bremont J.F."/>
            <person name="Guerrero-Gonzalez Mde L."/>
            <person name="Flores J."/>
        </authorList>
    </citation>
    <scope>NUCLEOTIDE SEQUENCE</scope>
    <source>
        <tissue evidence="1">Cladode</tissue>
    </source>
</reference>
<protein>
    <submittedName>
        <fullName evidence="1">Uncharacterized protein</fullName>
    </submittedName>
</protein>
<accession>A0A7C9CTT5</accession>
<evidence type="ECO:0000313" key="1">
    <source>
        <dbReference type="EMBL" id="MBA4625646.1"/>
    </source>
</evidence>
<dbReference type="EMBL" id="GISG01052916">
    <property type="protein sequence ID" value="MBA4625646.1"/>
    <property type="molecule type" value="Transcribed_RNA"/>
</dbReference>
<sequence length="124" mass="13867">MSIYSSLFSPTLFSKILKLSTKDEFDTAGTMPKIAASQMSAITTTLGKVIYMNFSNHLHFCTLLNPLLEKGGNFTITHQNHSEDNQPFDATNCIDCFLSSEHPTCPSLYPSLPNYLWQPVSKNE</sequence>
<dbReference type="AlphaFoldDB" id="A0A7C9CTT5"/>
<reference evidence="1" key="2">
    <citation type="submission" date="2020-07" db="EMBL/GenBank/DDBJ databases">
        <authorList>
            <person name="Vera ALvarez R."/>
            <person name="Arias-Moreno D.M."/>
            <person name="Jimenez-Jacinto V."/>
            <person name="Jimenez-Bremont J.F."/>
            <person name="Swaminathan K."/>
            <person name="Moose S.P."/>
            <person name="Guerrero-Gonzalez M.L."/>
            <person name="Marino-Ramirez L."/>
            <person name="Landsman D."/>
            <person name="Rodriguez-Kessler M."/>
            <person name="Delgado-Sanchez P."/>
        </authorList>
    </citation>
    <scope>NUCLEOTIDE SEQUENCE</scope>
    <source>
        <tissue evidence="1">Cladode</tissue>
    </source>
</reference>
<organism evidence="1">
    <name type="scientific">Opuntia streptacantha</name>
    <name type="common">Prickly pear cactus</name>
    <name type="synonym">Opuntia cardona</name>
    <dbReference type="NCBI Taxonomy" id="393608"/>
    <lineage>
        <taxon>Eukaryota</taxon>
        <taxon>Viridiplantae</taxon>
        <taxon>Streptophyta</taxon>
        <taxon>Embryophyta</taxon>
        <taxon>Tracheophyta</taxon>
        <taxon>Spermatophyta</taxon>
        <taxon>Magnoliopsida</taxon>
        <taxon>eudicotyledons</taxon>
        <taxon>Gunneridae</taxon>
        <taxon>Pentapetalae</taxon>
        <taxon>Caryophyllales</taxon>
        <taxon>Cactineae</taxon>
        <taxon>Cactaceae</taxon>
        <taxon>Opuntioideae</taxon>
        <taxon>Opuntia</taxon>
    </lineage>
</organism>